<evidence type="ECO:0008006" key="2">
    <source>
        <dbReference type="Google" id="ProtNLM"/>
    </source>
</evidence>
<gene>
    <name evidence="1" type="ORF">HELGO_WM9500</name>
</gene>
<evidence type="ECO:0000313" key="1">
    <source>
        <dbReference type="EMBL" id="CAA6816193.1"/>
    </source>
</evidence>
<name>A0A6S6TKK3_9BACT</name>
<dbReference type="AlphaFoldDB" id="A0A6S6TKK3"/>
<reference evidence="1" key="1">
    <citation type="submission" date="2020-01" db="EMBL/GenBank/DDBJ databases">
        <authorList>
            <person name="Meier V. D."/>
            <person name="Meier V D."/>
        </authorList>
    </citation>
    <scope>NUCLEOTIDE SEQUENCE</scope>
    <source>
        <strain evidence="1">HLG_WM_MAG_12</strain>
    </source>
</reference>
<proteinExistence type="predicted"/>
<organism evidence="1">
    <name type="scientific">uncultured Campylobacterales bacterium</name>
    <dbReference type="NCBI Taxonomy" id="352960"/>
    <lineage>
        <taxon>Bacteria</taxon>
        <taxon>Pseudomonadati</taxon>
        <taxon>Campylobacterota</taxon>
        <taxon>Epsilonproteobacteria</taxon>
        <taxon>Campylobacterales</taxon>
        <taxon>environmental samples</taxon>
    </lineage>
</organism>
<dbReference type="EMBL" id="CACVAW010000068">
    <property type="protein sequence ID" value="CAA6816193.1"/>
    <property type="molecule type" value="Genomic_DNA"/>
</dbReference>
<protein>
    <recommendedName>
        <fullName evidence="2">FMN-binding domain-containing protein</fullName>
    </recommendedName>
</protein>
<sequence length="161" mass="18319">MNKILILLSLIASLNGAILEDAMKSMKDFYGIKEVEKKTIFLTKTQKKDLKSKLKNFNIKSIYYYLIAMDSNEQNRYGILLSSKVKSKSVVSLYLLNSDGKLDDIEIIAFNEPSEYKPKEDWLLGFSQKNKMPNITGATLSARAITKQVVLSQKLFDIIPK</sequence>
<accession>A0A6S6TKK3</accession>